<dbReference type="OrthoDB" id="3034003at2759"/>
<sequence length="165" mass="17613">MSTLIPVGLLKDNNSATTWTVGARSLESSLLTRILRSNSNSSVGVNRAVNIESWTRLIIAGLVSIAGIVVPLRIDSSALCIYPDPSPMGFGTPPRSNLSYNQLCIQQSCLGSNTVMHVWPNGTVTLPYGKNATIPQNRTRTFQSGLQTMALTVPSICDIHGGITS</sequence>
<proteinExistence type="predicted"/>
<dbReference type="EMBL" id="QUQM01000004">
    <property type="protein sequence ID" value="KAA8646921.1"/>
    <property type="molecule type" value="Genomic_DNA"/>
</dbReference>
<comment type="caution">
    <text evidence="1">The sequence shown here is derived from an EMBL/GenBank/DDBJ whole genome shotgun (WGS) entry which is preliminary data.</text>
</comment>
<name>A0A5M9MIU3_9EURO</name>
<gene>
    <name evidence="1" type="ORF">ATNIH1004_005596</name>
</gene>
<dbReference type="AlphaFoldDB" id="A0A5M9MIU3"/>
<accession>A0A5M9MIU3</accession>
<dbReference type="VEuPathDB" id="FungiDB:EYZ11_007566"/>
<organism evidence="1 2">
    <name type="scientific">Aspergillus tanneri</name>
    <dbReference type="NCBI Taxonomy" id="1220188"/>
    <lineage>
        <taxon>Eukaryota</taxon>
        <taxon>Fungi</taxon>
        <taxon>Dikarya</taxon>
        <taxon>Ascomycota</taxon>
        <taxon>Pezizomycotina</taxon>
        <taxon>Eurotiomycetes</taxon>
        <taxon>Eurotiomycetidae</taxon>
        <taxon>Eurotiales</taxon>
        <taxon>Aspergillaceae</taxon>
        <taxon>Aspergillus</taxon>
        <taxon>Aspergillus subgen. Circumdati</taxon>
    </lineage>
</organism>
<protein>
    <submittedName>
        <fullName evidence="1">Uncharacterized protein</fullName>
    </submittedName>
</protein>
<dbReference type="GeneID" id="54328298"/>
<evidence type="ECO:0000313" key="2">
    <source>
        <dbReference type="Proteomes" id="UP000324241"/>
    </source>
</evidence>
<evidence type="ECO:0000313" key="1">
    <source>
        <dbReference type="EMBL" id="KAA8646921.1"/>
    </source>
</evidence>
<dbReference type="Proteomes" id="UP000324241">
    <property type="component" value="Unassembled WGS sequence"/>
</dbReference>
<reference evidence="1 2" key="1">
    <citation type="submission" date="2019-08" db="EMBL/GenBank/DDBJ databases">
        <title>The genome sequence of a newly discovered highly antifungal drug resistant Aspergillus species, Aspergillus tanneri NIH 1004.</title>
        <authorList>
            <person name="Mounaud S."/>
            <person name="Singh I."/>
            <person name="Joardar V."/>
            <person name="Pakala S."/>
            <person name="Pakala S."/>
            <person name="Venepally P."/>
            <person name="Chung J.K."/>
            <person name="Losada L."/>
            <person name="Nierman W.C."/>
        </authorList>
    </citation>
    <scope>NUCLEOTIDE SEQUENCE [LARGE SCALE GENOMIC DNA]</scope>
    <source>
        <strain evidence="1 2">NIH1004</strain>
    </source>
</reference>
<dbReference type="RefSeq" id="XP_033426282.1">
    <property type="nucleotide sequence ID" value="XM_033570250.1"/>
</dbReference>